<evidence type="ECO:0000313" key="7">
    <source>
        <dbReference type="EMBL" id="GAA2374805.1"/>
    </source>
</evidence>
<dbReference type="PANTHER" id="PTHR38445:SF9">
    <property type="entry name" value="HTH-TYPE TRANSCRIPTIONAL REPRESSOR YTRA"/>
    <property type="match status" value="1"/>
</dbReference>
<gene>
    <name evidence="7" type="ORF">GCM10009855_12500</name>
</gene>
<evidence type="ECO:0000256" key="3">
    <source>
        <dbReference type="ARBA" id="ARBA00023163"/>
    </source>
</evidence>
<dbReference type="CDD" id="cd07377">
    <property type="entry name" value="WHTH_GntR"/>
    <property type="match status" value="1"/>
</dbReference>
<keyword evidence="1" id="KW-0805">Transcription regulation</keyword>
<comment type="caution">
    <text evidence="7">The sequence shown here is derived from an EMBL/GenBank/DDBJ whole genome shotgun (WGS) entry which is preliminary data.</text>
</comment>
<evidence type="ECO:0000259" key="5">
    <source>
        <dbReference type="PROSITE" id="PS50949"/>
    </source>
</evidence>
<dbReference type="Gene3D" id="1.10.357.10">
    <property type="entry name" value="Tetracycline Repressor, domain 2"/>
    <property type="match status" value="1"/>
</dbReference>
<dbReference type="Pfam" id="PF00392">
    <property type="entry name" value="GntR"/>
    <property type="match status" value="1"/>
</dbReference>
<sequence>MSRAEQIADELRMRIVTGRLRPGDAVPSTRAIMRDHNVAMATASRVLSLLQADGLIESVPGRGSVVLAPDGGDPAVLTADGVVSAAVAIADAESLAAVSMRRLASALEIPTMAVYRYVPSREQLEFAMVDRVLGEVRAPNASGQWRADLEAAATSMWATMVRHPWLAGALSMTRPAAMPQAMPLAESMLSALHAAGLDPVQAFTDYLGLLNLIRAVGLTLEPELADAAETGMSNDEWMDTQVAELRRLTPPDRFPNMRRIMEVGYPYDPEVLLTSALRRFLDGIESSVS</sequence>
<feature type="domain" description="HTH gntR-type" evidence="5">
    <location>
        <begin position="1"/>
        <end position="69"/>
    </location>
</feature>
<proteinExistence type="predicted"/>
<accession>A0ABN3HB80</accession>
<dbReference type="PANTHER" id="PTHR38445">
    <property type="entry name" value="HTH-TYPE TRANSCRIPTIONAL REPRESSOR YTRA"/>
    <property type="match status" value="1"/>
</dbReference>
<evidence type="ECO:0000256" key="1">
    <source>
        <dbReference type="ARBA" id="ARBA00023015"/>
    </source>
</evidence>
<dbReference type="Gene3D" id="1.10.10.10">
    <property type="entry name" value="Winged helix-like DNA-binding domain superfamily/Winged helix DNA-binding domain"/>
    <property type="match status" value="1"/>
</dbReference>
<keyword evidence="3" id="KW-0804">Transcription</keyword>
<dbReference type="SMART" id="SM00345">
    <property type="entry name" value="HTH_GNTR"/>
    <property type="match status" value="1"/>
</dbReference>
<dbReference type="InterPro" id="IPR000524">
    <property type="entry name" value="Tscrpt_reg_HTH_GntR"/>
</dbReference>
<keyword evidence="8" id="KW-1185">Reference proteome</keyword>
<dbReference type="InterPro" id="IPR036390">
    <property type="entry name" value="WH_DNA-bd_sf"/>
</dbReference>
<dbReference type="Pfam" id="PF02909">
    <property type="entry name" value="TetR_C_1"/>
    <property type="match status" value="1"/>
</dbReference>
<dbReference type="RefSeq" id="WP_045540212.1">
    <property type="nucleotide sequence ID" value="NZ_BAAARB010000005.1"/>
</dbReference>
<name>A0ABN3HB80_9ACTN</name>
<dbReference type="PROSITE" id="PS50977">
    <property type="entry name" value="HTH_TETR_2"/>
    <property type="match status" value="1"/>
</dbReference>
<evidence type="ECO:0000256" key="4">
    <source>
        <dbReference type="PROSITE-ProRule" id="PRU00335"/>
    </source>
</evidence>
<dbReference type="InterPro" id="IPR036271">
    <property type="entry name" value="Tet_transcr_reg_TetR-rel_C_sf"/>
</dbReference>
<dbReference type="SUPFAM" id="SSF46785">
    <property type="entry name" value="Winged helix' DNA-binding domain"/>
    <property type="match status" value="1"/>
</dbReference>
<keyword evidence="2 4" id="KW-0238">DNA-binding</keyword>
<reference evidence="7 8" key="1">
    <citation type="journal article" date="2019" name="Int. J. Syst. Evol. Microbiol.">
        <title>The Global Catalogue of Microorganisms (GCM) 10K type strain sequencing project: providing services to taxonomists for standard genome sequencing and annotation.</title>
        <authorList>
            <consortium name="The Broad Institute Genomics Platform"/>
            <consortium name="The Broad Institute Genome Sequencing Center for Infectious Disease"/>
            <person name="Wu L."/>
            <person name="Ma J."/>
        </authorList>
    </citation>
    <scope>NUCLEOTIDE SEQUENCE [LARGE SCALE GENOMIC DNA]</scope>
    <source>
        <strain evidence="7 8">JCM 16227</strain>
    </source>
</reference>
<feature type="DNA-binding region" description="H-T-H motif" evidence="4">
    <location>
        <begin position="99"/>
        <end position="118"/>
    </location>
</feature>
<dbReference type="Gene3D" id="1.10.10.60">
    <property type="entry name" value="Homeodomain-like"/>
    <property type="match status" value="1"/>
</dbReference>
<protein>
    <submittedName>
        <fullName evidence="7">GntR family transcriptional regulator</fullName>
    </submittedName>
</protein>
<evidence type="ECO:0000313" key="8">
    <source>
        <dbReference type="Proteomes" id="UP001501170"/>
    </source>
</evidence>
<dbReference type="SUPFAM" id="SSF48498">
    <property type="entry name" value="Tetracyclin repressor-like, C-terminal domain"/>
    <property type="match status" value="1"/>
</dbReference>
<organism evidence="7 8">
    <name type="scientific">Gordonia cholesterolivorans</name>
    <dbReference type="NCBI Taxonomy" id="559625"/>
    <lineage>
        <taxon>Bacteria</taxon>
        <taxon>Bacillati</taxon>
        <taxon>Actinomycetota</taxon>
        <taxon>Actinomycetes</taxon>
        <taxon>Mycobacteriales</taxon>
        <taxon>Gordoniaceae</taxon>
        <taxon>Gordonia</taxon>
    </lineage>
</organism>
<dbReference type="Proteomes" id="UP001501170">
    <property type="component" value="Unassembled WGS sequence"/>
</dbReference>
<dbReference type="InterPro" id="IPR009057">
    <property type="entry name" value="Homeodomain-like_sf"/>
</dbReference>
<dbReference type="EMBL" id="BAAARB010000005">
    <property type="protein sequence ID" value="GAA2374805.1"/>
    <property type="molecule type" value="Genomic_DNA"/>
</dbReference>
<dbReference type="InterPro" id="IPR001647">
    <property type="entry name" value="HTH_TetR"/>
</dbReference>
<evidence type="ECO:0000259" key="6">
    <source>
        <dbReference type="PROSITE" id="PS50977"/>
    </source>
</evidence>
<dbReference type="SUPFAM" id="SSF46689">
    <property type="entry name" value="Homeodomain-like"/>
    <property type="match status" value="1"/>
</dbReference>
<evidence type="ECO:0000256" key="2">
    <source>
        <dbReference type="ARBA" id="ARBA00023125"/>
    </source>
</evidence>
<dbReference type="PROSITE" id="PS50949">
    <property type="entry name" value="HTH_GNTR"/>
    <property type="match status" value="1"/>
</dbReference>
<feature type="domain" description="HTH tetR-type" evidence="6">
    <location>
        <begin position="76"/>
        <end position="136"/>
    </location>
</feature>
<dbReference type="InterPro" id="IPR036388">
    <property type="entry name" value="WH-like_DNA-bd_sf"/>
</dbReference>
<dbReference type="InterPro" id="IPR004111">
    <property type="entry name" value="Repressor_TetR_C"/>
</dbReference>